<dbReference type="Proteomes" id="UP000324907">
    <property type="component" value="Unassembled WGS sequence"/>
</dbReference>
<reference evidence="10 11" key="1">
    <citation type="submission" date="2019-07" db="EMBL/GenBank/DDBJ databases">
        <title>Genomes of Cafeteria roenbergensis.</title>
        <authorList>
            <person name="Fischer M.G."/>
            <person name="Hackl T."/>
            <person name="Roman M."/>
        </authorList>
    </citation>
    <scope>NUCLEOTIDE SEQUENCE [LARGE SCALE GENOMIC DNA]</scope>
    <source>
        <strain evidence="7 11">BVI</strain>
        <strain evidence="9 10">E4-10P</strain>
        <strain evidence="8 12">RCC970-E3</strain>
    </source>
</reference>
<evidence type="ECO:0000313" key="10">
    <source>
        <dbReference type="Proteomes" id="UP000322899"/>
    </source>
</evidence>
<evidence type="ECO:0000313" key="11">
    <source>
        <dbReference type="Proteomes" id="UP000323011"/>
    </source>
</evidence>
<sequence length="116" mass="13090">MGAQSRALSLYRRIFRLHRRVLPPELRTLGDSYVKAEFQRHKEADAEFVEPFFEEWERYVDQLETQAMGMGGQGFGADLEAETARALSEEQQEQLLKLRQASLEAAAAAAAGSDRS</sequence>
<dbReference type="GO" id="GO:0034553">
    <property type="term" value="P:mitochondrial respiratory chain complex II assembly"/>
    <property type="evidence" value="ECO:0007669"/>
    <property type="project" value="UniProtKB-UniRule"/>
</dbReference>
<evidence type="ECO:0000256" key="5">
    <source>
        <dbReference type="ARBA" id="ARBA00023186"/>
    </source>
</evidence>
<dbReference type="GO" id="GO:0005758">
    <property type="term" value="C:mitochondrial intermembrane space"/>
    <property type="evidence" value="ECO:0007669"/>
    <property type="project" value="TreeGrafter"/>
</dbReference>
<dbReference type="Pfam" id="PF13233">
    <property type="entry name" value="Complex1_LYR_2"/>
    <property type="match status" value="1"/>
</dbReference>
<keyword evidence="4 6" id="KW-0496">Mitochondrion</keyword>
<dbReference type="PANTHER" id="PTHR13137:SF6">
    <property type="entry name" value="SUCCINATE DEHYDROGENASE ASSEMBLY FACTOR 3, MITOCHONDRIAL"/>
    <property type="match status" value="1"/>
</dbReference>
<gene>
    <name evidence="9" type="ORF">FNF27_05987</name>
    <name evidence="8" type="ORF">FNF28_06043</name>
    <name evidence="7" type="ORF">FNF29_06893</name>
</gene>
<dbReference type="Proteomes" id="UP000322899">
    <property type="component" value="Unassembled WGS sequence"/>
</dbReference>
<keyword evidence="11" id="KW-1185">Reference proteome</keyword>
<dbReference type="Proteomes" id="UP000323011">
    <property type="component" value="Unassembled WGS sequence"/>
</dbReference>
<evidence type="ECO:0000313" key="12">
    <source>
        <dbReference type="Proteomes" id="UP000324907"/>
    </source>
</evidence>
<evidence type="ECO:0000313" key="9">
    <source>
        <dbReference type="EMBL" id="KAA0172512.1"/>
    </source>
</evidence>
<dbReference type="OrthoDB" id="278329at2759"/>
<evidence type="ECO:0000256" key="6">
    <source>
        <dbReference type="RuleBase" id="RU368039"/>
    </source>
</evidence>
<dbReference type="EMBL" id="VLTN01000057">
    <property type="protein sequence ID" value="KAA0148098.1"/>
    <property type="molecule type" value="Genomic_DNA"/>
</dbReference>
<dbReference type="OMA" id="WQQTNEN"/>
<organism evidence="9 10">
    <name type="scientific">Cafeteria roenbergensis</name>
    <name type="common">Marine flagellate</name>
    <dbReference type="NCBI Taxonomy" id="33653"/>
    <lineage>
        <taxon>Eukaryota</taxon>
        <taxon>Sar</taxon>
        <taxon>Stramenopiles</taxon>
        <taxon>Bigyra</taxon>
        <taxon>Opalozoa</taxon>
        <taxon>Bicosoecida</taxon>
        <taxon>Cafeteriaceae</taxon>
        <taxon>Cafeteria</taxon>
    </lineage>
</organism>
<dbReference type="InterPro" id="IPR008381">
    <property type="entry name" value="SDHAF3/Sdh7"/>
</dbReference>
<protein>
    <recommendedName>
        <fullName evidence="6">Succinate dehydrogenase assembly factor 3</fullName>
        <shortName evidence="6">SDH assembly factor 3</shortName>
        <shortName evidence="6">SDHAF3</shortName>
    </recommendedName>
</protein>
<evidence type="ECO:0000256" key="2">
    <source>
        <dbReference type="ARBA" id="ARBA00006020"/>
    </source>
</evidence>
<dbReference type="GO" id="GO:0006105">
    <property type="term" value="P:succinate metabolic process"/>
    <property type="evidence" value="ECO:0007669"/>
    <property type="project" value="TreeGrafter"/>
</dbReference>
<evidence type="ECO:0000256" key="1">
    <source>
        <dbReference type="ARBA" id="ARBA00004305"/>
    </source>
</evidence>
<dbReference type="EMBL" id="VLTO01000047">
    <property type="protein sequence ID" value="KAA0172512.1"/>
    <property type="molecule type" value="Genomic_DNA"/>
</dbReference>
<evidence type="ECO:0000256" key="4">
    <source>
        <dbReference type="ARBA" id="ARBA00023128"/>
    </source>
</evidence>
<accession>A0A5A8E410</accession>
<keyword evidence="3" id="KW-0809">Transit peptide</keyword>
<evidence type="ECO:0000256" key="3">
    <source>
        <dbReference type="ARBA" id="ARBA00022946"/>
    </source>
</evidence>
<dbReference type="AlphaFoldDB" id="A0A5A8E410"/>
<proteinExistence type="inferred from homology"/>
<keyword evidence="5 6" id="KW-0143">Chaperone</keyword>
<dbReference type="EMBL" id="VLTL01000140">
    <property type="protein sequence ID" value="KAA0158903.1"/>
    <property type="molecule type" value="Genomic_DNA"/>
</dbReference>
<dbReference type="GO" id="GO:0005759">
    <property type="term" value="C:mitochondrial matrix"/>
    <property type="evidence" value="ECO:0007669"/>
    <property type="project" value="UniProtKB-SubCell"/>
</dbReference>
<comment type="subunit">
    <text evidence="6">Interacts with the iron-sulfur protein subunit within the SDH catalytic dimer.</text>
</comment>
<name>A0A5A8E410_CAFRO</name>
<comment type="similarity">
    <text evidence="2 6">Belongs to the complex I LYR family. SDHAF3 subfamily.</text>
</comment>
<dbReference type="CDD" id="cd20270">
    <property type="entry name" value="Complex1_LYR_SDHAF3_LYRM10"/>
    <property type="match status" value="1"/>
</dbReference>
<comment type="function">
    <text evidence="6">Plays an essential role in the assembly of succinate dehydrogenase (SDH), an enzyme complex (also referred to as respiratory complex II) that is a component of both the tricarboxylic acid (TCA) cycle and the mitochondrial electron transport chain, and which couples the oxidation of succinate to fumarate with the reduction of ubiquinone (coenzyme Q) to ubiquinol. Promotes maturation of the iron-sulfur protein subunit of the SDH catalytic dimer, protecting it from the deleterious effects of oxidants. May act together with SDHAF1.</text>
</comment>
<comment type="caution">
    <text evidence="9">The sequence shown here is derived from an EMBL/GenBank/DDBJ whole genome shotgun (WGS) entry which is preliminary data.</text>
</comment>
<evidence type="ECO:0000313" key="8">
    <source>
        <dbReference type="EMBL" id="KAA0158903.1"/>
    </source>
</evidence>
<dbReference type="PANTHER" id="PTHR13137">
    <property type="entry name" value="DC11 ACN9 HOMOLOG"/>
    <property type="match status" value="1"/>
</dbReference>
<comment type="subcellular location">
    <subcellularLocation>
        <location evidence="1 6">Mitochondrion matrix</location>
    </subcellularLocation>
</comment>
<evidence type="ECO:0000313" key="7">
    <source>
        <dbReference type="EMBL" id="KAA0148098.1"/>
    </source>
</evidence>